<evidence type="ECO:0000313" key="3">
    <source>
        <dbReference type="Proteomes" id="UP001515480"/>
    </source>
</evidence>
<comment type="caution">
    <text evidence="2">The sequence shown here is derived from an EMBL/GenBank/DDBJ whole genome shotgun (WGS) entry which is preliminary data.</text>
</comment>
<dbReference type="Proteomes" id="UP001515480">
    <property type="component" value="Unassembled WGS sequence"/>
</dbReference>
<evidence type="ECO:0000313" key="2">
    <source>
        <dbReference type="EMBL" id="KAL1522302.1"/>
    </source>
</evidence>
<proteinExistence type="predicted"/>
<keyword evidence="3" id="KW-1185">Reference proteome</keyword>
<protein>
    <recommendedName>
        <fullName evidence="1">Rab-GAP TBC domain-containing protein</fullName>
    </recommendedName>
</protein>
<dbReference type="InterPro" id="IPR035969">
    <property type="entry name" value="Rab-GAP_TBC_sf"/>
</dbReference>
<accession>A0AB34JMT2</accession>
<reference evidence="2 3" key="1">
    <citation type="journal article" date="2024" name="Science">
        <title>Giant polyketide synthase enzymes in the biosynthesis of giant marine polyether toxins.</title>
        <authorList>
            <person name="Fallon T.R."/>
            <person name="Shende V.V."/>
            <person name="Wierzbicki I.H."/>
            <person name="Pendleton A.L."/>
            <person name="Watervoot N.F."/>
            <person name="Auber R.P."/>
            <person name="Gonzalez D.J."/>
            <person name="Wisecaver J.H."/>
            <person name="Moore B.S."/>
        </authorList>
    </citation>
    <scope>NUCLEOTIDE SEQUENCE [LARGE SCALE GENOMIC DNA]</scope>
    <source>
        <strain evidence="2 3">12B1</strain>
    </source>
</reference>
<dbReference type="Gene3D" id="1.10.472.80">
    <property type="entry name" value="Ypt/Rab-GAP domain of gyp1p, domain 3"/>
    <property type="match status" value="1"/>
</dbReference>
<dbReference type="SUPFAM" id="SSF47923">
    <property type="entry name" value="Ypt/Rab-GAP domain of gyp1p"/>
    <property type="match status" value="1"/>
</dbReference>
<evidence type="ECO:0000259" key="1">
    <source>
        <dbReference type="Pfam" id="PF00566"/>
    </source>
</evidence>
<dbReference type="EMBL" id="JBGBPQ010000006">
    <property type="protein sequence ID" value="KAL1522302.1"/>
    <property type="molecule type" value="Genomic_DNA"/>
</dbReference>
<dbReference type="InterPro" id="IPR000195">
    <property type="entry name" value="Rab-GAP-TBC_dom"/>
</dbReference>
<dbReference type="AlphaFoldDB" id="A0AB34JMT2"/>
<name>A0AB34JMT2_PRYPA</name>
<dbReference type="Gene3D" id="1.10.8.270">
    <property type="entry name" value="putative rabgap domain of human tbc1 domain family member 14 like domains"/>
    <property type="match status" value="1"/>
</dbReference>
<dbReference type="Pfam" id="PF00566">
    <property type="entry name" value="RabGAP-TBC"/>
    <property type="match status" value="1"/>
</dbReference>
<sequence length="362" mass="39574">MGASSSTPFHWLTILEQISQQRRTLWPRLLGADVRRRQHPRGYFRALSSLPPHALSPPARRDLRRIAVDVPRLCAPPSRHAACAQVVSAFTLHQLPPGGYLPAAALLAAALLDALDDAEAAFWCLCALVDAPHLFGGRVFGQPDFAQIVAFSHAVAQRLPQLARHMAAGGRAAFFDGQEHGLTALGAARWIGTLFAHGGGDNRLCHACIDACCVFGVEAAHLLALELLRRAEPRILRASELEDVLDAPRAAEAEVSRSAAAMRQLMLGAFSSRAARKQMHLTTQCSLRQQEAACAPHRFRACVFASESRRWSVEMHPLCSEEVRSAVRAVLMLHRRDPRSSLFARLPYDLLIVRVLGAIALA</sequence>
<organism evidence="2 3">
    <name type="scientific">Prymnesium parvum</name>
    <name type="common">Toxic golden alga</name>
    <dbReference type="NCBI Taxonomy" id="97485"/>
    <lineage>
        <taxon>Eukaryota</taxon>
        <taxon>Haptista</taxon>
        <taxon>Haptophyta</taxon>
        <taxon>Prymnesiophyceae</taxon>
        <taxon>Prymnesiales</taxon>
        <taxon>Prymnesiaceae</taxon>
        <taxon>Prymnesium</taxon>
    </lineage>
</organism>
<feature type="domain" description="Rab-GAP TBC" evidence="1">
    <location>
        <begin position="20"/>
        <end position="197"/>
    </location>
</feature>
<gene>
    <name evidence="2" type="ORF">AB1Y20_017294</name>
</gene>